<dbReference type="Proteomes" id="UP000095286">
    <property type="component" value="Unplaced"/>
</dbReference>
<accession>A0AC35TMP9</accession>
<sequence>MSTVQSSIHALELSKDSKAFHYKVGIFVAFTKDDAPCQRLINDQAQTAEQLDLIPPVVLMEKKNAFRSVVQQAYEKTTKFGAEDSVFVFDGISRLYSNVELTTLSVTIPNDELAKHKKLFRRNNGIVELTFIEEIDLGDLSSFGNEDNTQATIISNVIEMITSAHALNENNYFQIKAGRGLVSSESLDQHENRCGPGRVVVPGCIKRLVTRSDGKELKLGITIDPTKNVYYKSESLADIVIKDILGGRDNQSVRRILEEIKKENILGALAKLVHRHNGDIIKVSKFSDKPFYELEMTDKDGKQVKLYEYFQSKYPVISQVNKYLPAVEVKVKNRVRKNEDGSIPEHEPFIFNYYPMEALEILRGQQVPAPKMDPTSASTQKSINTSGPVLRKHHSFVQFVNIGLATSAKNKYLEGFKIKIEDIKLSHNLATVDKPILKIGSDIKLNIQNGKIDPLKGNMKYSEQAAIKSMTVFVSNKVRDERIIEDFIGAFKRGCQSKGIEINKINKTQYIETSNPGTLVKCLETKKHKDDTFIMLIDYKSVKSHDALKVFEQTNDILTQQVTFEVATKAPGQTNTMANIINKTNVKNGGVCVSVGFGDESMASFDLNKSKTLYIGLDLSTAIQTQIKGNVDFNSVGWTANVGKNKSQFIGDYFYQKRNVLNPFIIDADQMKVVFKSILKKWRDVNKEKGPEKVIIFRSGLNAEQFKIAFNDELKEFRALESYAAKIFGKKCAVPISIVHVNRGSNVRFFGQDDRTRVPTNVGPGSFVSHKFSHPGKVLFYAKTNPSCLGTAKMPQFCLTFDENNLTTDVLQNIVNMLSFGIDIIGAAVSLPVCTYQAIELTKRAANNIGQMNDLGLLKYDGQDFEDNKIDAISRKFNYTTKINGANRFNA</sequence>
<protein>
    <submittedName>
        <fullName evidence="2">Piwi domain-containing protein</fullName>
    </submittedName>
</protein>
<evidence type="ECO:0000313" key="2">
    <source>
        <dbReference type="WBParaSite" id="RSKR_0000225400.1"/>
    </source>
</evidence>
<name>A0AC35TMP9_9BILA</name>
<proteinExistence type="predicted"/>
<reference evidence="2" key="1">
    <citation type="submission" date="2016-11" db="UniProtKB">
        <authorList>
            <consortium name="WormBaseParasite"/>
        </authorList>
    </citation>
    <scope>IDENTIFICATION</scope>
    <source>
        <strain evidence="2">KR3021</strain>
    </source>
</reference>
<dbReference type="WBParaSite" id="RSKR_0000225400.1">
    <property type="protein sequence ID" value="RSKR_0000225400.1"/>
    <property type="gene ID" value="RSKR_0000225400"/>
</dbReference>
<organism evidence="1 2">
    <name type="scientific">Rhabditophanes sp. KR3021</name>
    <dbReference type="NCBI Taxonomy" id="114890"/>
    <lineage>
        <taxon>Eukaryota</taxon>
        <taxon>Metazoa</taxon>
        <taxon>Ecdysozoa</taxon>
        <taxon>Nematoda</taxon>
        <taxon>Chromadorea</taxon>
        <taxon>Rhabditida</taxon>
        <taxon>Tylenchina</taxon>
        <taxon>Panagrolaimomorpha</taxon>
        <taxon>Strongyloidoidea</taxon>
        <taxon>Alloionematidae</taxon>
        <taxon>Rhabditophanes</taxon>
    </lineage>
</organism>
<evidence type="ECO:0000313" key="1">
    <source>
        <dbReference type="Proteomes" id="UP000095286"/>
    </source>
</evidence>